<proteinExistence type="predicted"/>
<keyword evidence="3" id="KW-1185">Reference proteome</keyword>
<accession>A0AA88AA54</accession>
<evidence type="ECO:0000256" key="1">
    <source>
        <dbReference type="SAM" id="MobiDB-lite"/>
    </source>
</evidence>
<feature type="compositionally biased region" description="Gly residues" evidence="1">
    <location>
        <begin position="13"/>
        <end position="23"/>
    </location>
</feature>
<feature type="region of interest" description="Disordered" evidence="1">
    <location>
        <begin position="1"/>
        <end position="78"/>
    </location>
</feature>
<reference evidence="2" key="1">
    <citation type="submission" date="2023-07" db="EMBL/GenBank/DDBJ databases">
        <title>draft genome sequence of fig (Ficus carica).</title>
        <authorList>
            <person name="Takahashi T."/>
            <person name="Nishimura K."/>
        </authorList>
    </citation>
    <scope>NUCLEOTIDE SEQUENCE</scope>
</reference>
<feature type="compositionally biased region" description="Gly residues" evidence="1">
    <location>
        <begin position="30"/>
        <end position="39"/>
    </location>
</feature>
<evidence type="ECO:0000313" key="3">
    <source>
        <dbReference type="Proteomes" id="UP001187192"/>
    </source>
</evidence>
<feature type="compositionally biased region" description="Basic and acidic residues" evidence="1">
    <location>
        <begin position="1"/>
        <end position="11"/>
    </location>
</feature>
<organism evidence="2 3">
    <name type="scientific">Ficus carica</name>
    <name type="common">Common fig</name>
    <dbReference type="NCBI Taxonomy" id="3494"/>
    <lineage>
        <taxon>Eukaryota</taxon>
        <taxon>Viridiplantae</taxon>
        <taxon>Streptophyta</taxon>
        <taxon>Embryophyta</taxon>
        <taxon>Tracheophyta</taxon>
        <taxon>Spermatophyta</taxon>
        <taxon>Magnoliopsida</taxon>
        <taxon>eudicotyledons</taxon>
        <taxon>Gunneridae</taxon>
        <taxon>Pentapetalae</taxon>
        <taxon>rosids</taxon>
        <taxon>fabids</taxon>
        <taxon>Rosales</taxon>
        <taxon>Moraceae</taxon>
        <taxon>Ficeae</taxon>
        <taxon>Ficus</taxon>
    </lineage>
</organism>
<dbReference type="EMBL" id="BTGU01002334">
    <property type="protein sequence ID" value="GMN36726.1"/>
    <property type="molecule type" value="Genomic_DNA"/>
</dbReference>
<gene>
    <name evidence="2" type="ORF">TIFTF001_042498</name>
</gene>
<protein>
    <submittedName>
        <fullName evidence="2">Uncharacterized protein</fullName>
    </submittedName>
</protein>
<name>A0AA88AA54_FICCA</name>
<feature type="compositionally biased region" description="Basic residues" evidence="1">
    <location>
        <begin position="64"/>
        <end position="78"/>
    </location>
</feature>
<comment type="caution">
    <text evidence="2">The sequence shown here is derived from an EMBL/GenBank/DDBJ whole genome shotgun (WGS) entry which is preliminary data.</text>
</comment>
<dbReference type="AlphaFoldDB" id="A0AA88AA54"/>
<dbReference type="Proteomes" id="UP001187192">
    <property type="component" value="Unassembled WGS sequence"/>
</dbReference>
<evidence type="ECO:0000313" key="2">
    <source>
        <dbReference type="EMBL" id="GMN36726.1"/>
    </source>
</evidence>
<sequence>MGGEREKEKWKKGGVGGVRAEGGGGRKAECGGVGGVGDVGGERERGKNGGRAAWAWVAKERGKNGGRGRGGRKRRVRN</sequence>